<organism evidence="3 4">
    <name type="scientific">Candidatus Jacksonbacteria bacterium RIFCSPLOWO2_02_FULL_44_20</name>
    <dbReference type="NCBI Taxonomy" id="1798460"/>
    <lineage>
        <taxon>Bacteria</taxon>
        <taxon>Candidatus Jacksoniibacteriota</taxon>
    </lineage>
</organism>
<dbReference type="Proteomes" id="UP000178315">
    <property type="component" value="Unassembled WGS sequence"/>
</dbReference>
<name>A0A1G2A8E1_9BACT</name>
<evidence type="ECO:0000259" key="2">
    <source>
        <dbReference type="Pfam" id="PF13280"/>
    </source>
</evidence>
<feature type="domain" description="DNA helicase Pif1-like DEAD-box helicase" evidence="1">
    <location>
        <begin position="18"/>
        <end position="204"/>
    </location>
</feature>
<dbReference type="AlphaFoldDB" id="A0A1G2A8E1"/>
<dbReference type="Pfam" id="PF13280">
    <property type="entry name" value="WYL"/>
    <property type="match status" value="1"/>
</dbReference>
<comment type="caution">
    <text evidence="3">The sequence shown here is derived from an EMBL/GenBank/DDBJ whole genome shotgun (WGS) entry which is preliminary data.</text>
</comment>
<dbReference type="Pfam" id="PF05970">
    <property type="entry name" value="PIF1"/>
    <property type="match status" value="1"/>
</dbReference>
<dbReference type="InterPro" id="IPR026881">
    <property type="entry name" value="WYL_dom"/>
</dbReference>
<dbReference type="InterPro" id="IPR010285">
    <property type="entry name" value="DNA_helicase_pif1-like_DEAD"/>
</dbReference>
<dbReference type="PANTHER" id="PTHR47642">
    <property type="entry name" value="ATP-DEPENDENT DNA HELICASE"/>
    <property type="match status" value="1"/>
</dbReference>
<proteinExistence type="predicted"/>
<feature type="domain" description="WYL" evidence="2">
    <location>
        <begin position="448"/>
        <end position="518"/>
    </location>
</feature>
<dbReference type="PROSITE" id="PS52050">
    <property type="entry name" value="WYL"/>
    <property type="match status" value="1"/>
</dbReference>
<accession>A0A1G2A8E1</accession>
<dbReference type="PANTHER" id="PTHR47642:SF6">
    <property type="entry name" value="ATP-DEPENDENT DNA HELICASE"/>
    <property type="match status" value="1"/>
</dbReference>
<evidence type="ECO:0000313" key="4">
    <source>
        <dbReference type="Proteomes" id="UP000178315"/>
    </source>
</evidence>
<dbReference type="Gene3D" id="3.40.50.300">
    <property type="entry name" value="P-loop containing nucleotide triphosphate hydrolases"/>
    <property type="match status" value="2"/>
</dbReference>
<dbReference type="InterPro" id="IPR027417">
    <property type="entry name" value="P-loop_NTPase"/>
</dbReference>
<reference evidence="3 4" key="1">
    <citation type="journal article" date="2016" name="Nat. Commun.">
        <title>Thousands of microbial genomes shed light on interconnected biogeochemical processes in an aquifer system.</title>
        <authorList>
            <person name="Anantharaman K."/>
            <person name="Brown C.T."/>
            <person name="Hug L.A."/>
            <person name="Sharon I."/>
            <person name="Castelle C.J."/>
            <person name="Probst A.J."/>
            <person name="Thomas B.C."/>
            <person name="Singh A."/>
            <person name="Wilkins M.J."/>
            <person name="Karaoz U."/>
            <person name="Brodie E.L."/>
            <person name="Williams K.H."/>
            <person name="Hubbard S.S."/>
            <person name="Banfield J.F."/>
        </authorList>
    </citation>
    <scope>NUCLEOTIDE SEQUENCE [LARGE SCALE GENOMIC DNA]</scope>
</reference>
<evidence type="ECO:0000313" key="3">
    <source>
        <dbReference type="EMBL" id="OGY73114.1"/>
    </source>
</evidence>
<dbReference type="SUPFAM" id="SSF52540">
    <property type="entry name" value="P-loop containing nucleoside triphosphate hydrolases"/>
    <property type="match status" value="2"/>
</dbReference>
<sequence length="523" mass="59760">MRFKIDLNPHFKQALALMEQGDRHVFVTGKAGTGKSTLLQVFRERAKKSLVVLAPTGVAAVNVKGQTIHSFFRFKPDITPASVKDVAVHAKDRETYKKLQALVIDEMSMVRADLMDCIDIFLRLHGTKKRAPFGGVQLISFGDLYQLPPVVTSREREIFAGHYKSPYFFDARVFSELKPEIIELEKIYRQTDDRFISLLNAIRNNTAGVEEIGTLNKRHDPEFEPQKHEQYIYLTTTNAGAEAINARELAKLKGKLYTFQGVARGAFDKSHLPTSENLSLKVGSQVMMVNNDSAGRWINGTIGVIVNVSYDAESENECIEVQLQDGDVEKVSPYTWDLYNFRYNQATREIESDTVGSFTQYPMMLAWAVTIHKSQGKTFEKVIVDIERGTFAHGQLYVALSRCTNFEGLVLKKPIKKGHIWMDWRVVKFLTKYQYAKSEKALSLKDKVKLIERAIAENRDLEITYLKAQDEKSRRVITPKTVGEMEYMGKSYIGTEAYCHTRRDTRVFRVDRILEVRVVINKE</sequence>
<dbReference type="CDD" id="cd18809">
    <property type="entry name" value="SF1_C_RecD"/>
    <property type="match status" value="1"/>
</dbReference>
<evidence type="ECO:0000259" key="1">
    <source>
        <dbReference type="Pfam" id="PF05970"/>
    </source>
</evidence>
<dbReference type="InterPro" id="IPR051055">
    <property type="entry name" value="PIF1_helicase"/>
</dbReference>
<dbReference type="GO" id="GO:0000723">
    <property type="term" value="P:telomere maintenance"/>
    <property type="evidence" value="ECO:0007669"/>
    <property type="project" value="InterPro"/>
</dbReference>
<dbReference type="FunFam" id="3.40.50.300:FF:001498">
    <property type="entry name" value="ATP-dependent DNA helicase"/>
    <property type="match status" value="1"/>
</dbReference>
<dbReference type="GO" id="GO:0006281">
    <property type="term" value="P:DNA repair"/>
    <property type="evidence" value="ECO:0007669"/>
    <property type="project" value="InterPro"/>
</dbReference>
<gene>
    <name evidence="3" type="ORF">A3H61_02805</name>
</gene>
<dbReference type="GO" id="GO:0003678">
    <property type="term" value="F:DNA helicase activity"/>
    <property type="evidence" value="ECO:0007669"/>
    <property type="project" value="InterPro"/>
</dbReference>
<protein>
    <submittedName>
        <fullName evidence="3">AAA family ATPase</fullName>
    </submittedName>
</protein>
<dbReference type="EMBL" id="MHJU01000017">
    <property type="protein sequence ID" value="OGY73114.1"/>
    <property type="molecule type" value="Genomic_DNA"/>
</dbReference>